<evidence type="ECO:0000313" key="3">
    <source>
        <dbReference type="Proteomes" id="UP000188354"/>
    </source>
</evidence>
<dbReference type="EMBL" id="CM007361">
    <property type="protein sequence ID" value="OIW17813.1"/>
    <property type="molecule type" value="Genomic_DNA"/>
</dbReference>
<feature type="region of interest" description="Disordered" evidence="1">
    <location>
        <begin position="1"/>
        <end position="27"/>
    </location>
</feature>
<sequence>MSGKGGAEAQGQRTSHPTGSFSNLPVSRSQIKNDFIIKIIKAGSSSTKNS</sequence>
<reference evidence="2 3" key="1">
    <citation type="journal article" date="2017" name="Plant Biotechnol. J.">
        <title>A comprehensive draft genome sequence for lupin (Lupinus angustifolius), an emerging health food: insights into plant-microbe interactions and legume evolution.</title>
        <authorList>
            <person name="Hane J.K."/>
            <person name="Ming Y."/>
            <person name="Kamphuis L.G."/>
            <person name="Nelson M.N."/>
            <person name="Garg G."/>
            <person name="Atkins C.A."/>
            <person name="Bayer P.E."/>
            <person name="Bravo A."/>
            <person name="Bringans S."/>
            <person name="Cannon S."/>
            <person name="Edwards D."/>
            <person name="Foley R."/>
            <person name="Gao L.L."/>
            <person name="Harrison M.J."/>
            <person name="Huang W."/>
            <person name="Hurgobin B."/>
            <person name="Li S."/>
            <person name="Liu C.W."/>
            <person name="McGrath A."/>
            <person name="Morahan G."/>
            <person name="Murray J."/>
            <person name="Weller J."/>
            <person name="Jian J."/>
            <person name="Singh K.B."/>
        </authorList>
    </citation>
    <scope>NUCLEOTIDE SEQUENCE [LARGE SCALE GENOMIC DNA]</scope>
    <source>
        <strain evidence="3">cv. Tanjil</strain>
        <tissue evidence="2">Whole plant</tissue>
    </source>
</reference>
<name>A0A1J7ITQ1_LUPAN</name>
<dbReference type="AlphaFoldDB" id="A0A1J7ITQ1"/>
<dbReference type="Proteomes" id="UP000188354">
    <property type="component" value="Chromosome LG01"/>
</dbReference>
<evidence type="ECO:0000256" key="1">
    <source>
        <dbReference type="SAM" id="MobiDB-lite"/>
    </source>
</evidence>
<proteinExistence type="predicted"/>
<organism evidence="2 3">
    <name type="scientific">Lupinus angustifolius</name>
    <name type="common">Narrow-leaved blue lupine</name>
    <dbReference type="NCBI Taxonomy" id="3871"/>
    <lineage>
        <taxon>Eukaryota</taxon>
        <taxon>Viridiplantae</taxon>
        <taxon>Streptophyta</taxon>
        <taxon>Embryophyta</taxon>
        <taxon>Tracheophyta</taxon>
        <taxon>Spermatophyta</taxon>
        <taxon>Magnoliopsida</taxon>
        <taxon>eudicotyledons</taxon>
        <taxon>Gunneridae</taxon>
        <taxon>Pentapetalae</taxon>
        <taxon>rosids</taxon>
        <taxon>fabids</taxon>
        <taxon>Fabales</taxon>
        <taxon>Fabaceae</taxon>
        <taxon>Papilionoideae</taxon>
        <taxon>50 kb inversion clade</taxon>
        <taxon>genistoids sensu lato</taxon>
        <taxon>core genistoids</taxon>
        <taxon>Genisteae</taxon>
        <taxon>Lupinus</taxon>
    </lineage>
</organism>
<accession>A0A1J7ITQ1</accession>
<dbReference type="Gramene" id="OIW17813">
    <property type="protein sequence ID" value="OIW17813"/>
    <property type="gene ID" value="TanjilG_02441"/>
</dbReference>
<evidence type="ECO:0000313" key="2">
    <source>
        <dbReference type="EMBL" id="OIW17813.1"/>
    </source>
</evidence>
<keyword evidence="3" id="KW-1185">Reference proteome</keyword>
<feature type="compositionally biased region" description="Polar residues" evidence="1">
    <location>
        <begin position="11"/>
        <end position="27"/>
    </location>
</feature>
<protein>
    <submittedName>
        <fullName evidence="2">Uncharacterized protein</fullName>
    </submittedName>
</protein>
<gene>
    <name evidence="2" type="ORF">TanjilG_02441</name>
</gene>